<keyword evidence="2" id="KW-1185">Reference proteome</keyword>
<comment type="caution">
    <text evidence="1">The sequence shown here is derived from an EMBL/GenBank/DDBJ whole genome shotgun (WGS) entry which is preliminary data.</text>
</comment>
<reference evidence="1" key="1">
    <citation type="submission" date="2020-07" db="EMBL/GenBank/DDBJ databases">
        <title>Genome sequence and genetic diversity analysis of an under-domesticated orphan crop, white fonio (Digitaria exilis).</title>
        <authorList>
            <person name="Bennetzen J.L."/>
            <person name="Chen S."/>
            <person name="Ma X."/>
            <person name="Wang X."/>
            <person name="Yssel A.E.J."/>
            <person name="Chaluvadi S.R."/>
            <person name="Johnson M."/>
            <person name="Gangashetty P."/>
            <person name="Hamidou F."/>
            <person name="Sanogo M.D."/>
            <person name="Zwaenepoel A."/>
            <person name="Wallace J."/>
            <person name="Van De Peer Y."/>
            <person name="Van Deynze A."/>
        </authorList>
    </citation>
    <scope>NUCLEOTIDE SEQUENCE</scope>
    <source>
        <tissue evidence="1">Leaves</tissue>
    </source>
</reference>
<protein>
    <submittedName>
        <fullName evidence="1">Uncharacterized protein</fullName>
    </submittedName>
</protein>
<dbReference type="EMBL" id="JACEFO010002165">
    <property type="protein sequence ID" value="KAF8676473.1"/>
    <property type="molecule type" value="Genomic_DNA"/>
</dbReference>
<gene>
    <name evidence="1" type="ORF">HU200_047030</name>
</gene>
<organism evidence="1 2">
    <name type="scientific">Digitaria exilis</name>
    <dbReference type="NCBI Taxonomy" id="1010633"/>
    <lineage>
        <taxon>Eukaryota</taxon>
        <taxon>Viridiplantae</taxon>
        <taxon>Streptophyta</taxon>
        <taxon>Embryophyta</taxon>
        <taxon>Tracheophyta</taxon>
        <taxon>Spermatophyta</taxon>
        <taxon>Magnoliopsida</taxon>
        <taxon>Liliopsida</taxon>
        <taxon>Poales</taxon>
        <taxon>Poaceae</taxon>
        <taxon>PACMAD clade</taxon>
        <taxon>Panicoideae</taxon>
        <taxon>Panicodae</taxon>
        <taxon>Paniceae</taxon>
        <taxon>Anthephorinae</taxon>
        <taxon>Digitaria</taxon>
    </lineage>
</organism>
<evidence type="ECO:0000313" key="2">
    <source>
        <dbReference type="Proteomes" id="UP000636709"/>
    </source>
</evidence>
<accession>A0A835AY15</accession>
<evidence type="ECO:0000313" key="1">
    <source>
        <dbReference type="EMBL" id="KAF8676473.1"/>
    </source>
</evidence>
<sequence length="309" mass="34574">MSAWKRSVHGIHMGVVPLADNGDNDADDVMMVVLTTKIDRFVTGGQTARRSRCAYPDGVPPGWAFVGSLTARNRGSDRPSQKCCSELLRAPYDLKKDKSVTMADPNAKRSEIHETNIVRPNLKKITADELRILDEEFKRLEEVAAQNLEQCKEEATQKLLSHFEEDRQGNVTKTKEVTFDTPPPENNPRCAYPDGVPPGWAFVGFLPGCHRGSDRLSQGVRPPRCCSELLCALHGLVHSCVGPKRRQQVGNRFSILALSSEQEEAVVRSMSFEGVLRLTRYSKLDHHFSAWLCNQLVVASRHRTGVRAW</sequence>
<dbReference type="Proteomes" id="UP000636709">
    <property type="component" value="Unassembled WGS sequence"/>
</dbReference>
<dbReference type="AlphaFoldDB" id="A0A835AY15"/>
<name>A0A835AY15_9POAL</name>
<proteinExistence type="predicted"/>